<keyword evidence="3" id="KW-0690">Ribosome biogenesis</keyword>
<name>A0A8H4L8K1_9HYPO</name>
<comment type="similarity">
    <text evidence="8">Belongs to the REI1 family.</text>
</comment>
<keyword evidence="4" id="KW-0479">Metal-binding</keyword>
<evidence type="ECO:0000256" key="8">
    <source>
        <dbReference type="ARBA" id="ARBA00034126"/>
    </source>
</evidence>
<keyword evidence="6" id="KW-0863">Zinc-finger</keyword>
<dbReference type="InterPro" id="IPR003604">
    <property type="entry name" value="Matrin/U1-like-C_Znf_C2H2"/>
</dbReference>
<reference evidence="12 13" key="1">
    <citation type="submission" date="2020-01" db="EMBL/GenBank/DDBJ databases">
        <title>Identification and distribution of gene clusters putatively required for synthesis of sphingolipid metabolism inhibitors in phylogenetically diverse species of the filamentous fungus Fusarium.</title>
        <authorList>
            <person name="Kim H.-S."/>
            <person name="Busman M."/>
            <person name="Brown D.W."/>
            <person name="Divon H."/>
            <person name="Uhlig S."/>
            <person name="Proctor R.H."/>
        </authorList>
    </citation>
    <scope>NUCLEOTIDE SEQUENCE [LARGE SCALE GENOMIC DNA]</scope>
    <source>
        <strain evidence="12 13">NRRL 20459</strain>
    </source>
</reference>
<accession>A0A8H4L8K1</accession>
<dbReference type="InterPro" id="IPR040025">
    <property type="entry name" value="Znf622/Rei1/Reh1"/>
</dbReference>
<dbReference type="AlphaFoldDB" id="A0A8H4L8K1"/>
<protein>
    <submittedName>
        <fullName evidence="12">C2h2 finger domain-containing</fullName>
    </submittedName>
</protein>
<dbReference type="InterPro" id="IPR036236">
    <property type="entry name" value="Znf_C2H2_sf"/>
</dbReference>
<dbReference type="GO" id="GO:0042273">
    <property type="term" value="P:ribosomal large subunit biogenesis"/>
    <property type="evidence" value="ECO:0007669"/>
    <property type="project" value="TreeGrafter"/>
</dbReference>
<evidence type="ECO:0000256" key="6">
    <source>
        <dbReference type="ARBA" id="ARBA00022771"/>
    </source>
</evidence>
<dbReference type="GO" id="GO:0008270">
    <property type="term" value="F:zinc ion binding"/>
    <property type="evidence" value="ECO:0007669"/>
    <property type="project" value="UniProtKB-KW"/>
</dbReference>
<organism evidence="12 13">
    <name type="scientific">Fusarium albosuccineum</name>
    <dbReference type="NCBI Taxonomy" id="1237068"/>
    <lineage>
        <taxon>Eukaryota</taxon>
        <taxon>Fungi</taxon>
        <taxon>Dikarya</taxon>
        <taxon>Ascomycota</taxon>
        <taxon>Pezizomycotina</taxon>
        <taxon>Sordariomycetes</taxon>
        <taxon>Hypocreomycetidae</taxon>
        <taxon>Hypocreales</taxon>
        <taxon>Nectriaceae</taxon>
        <taxon>Fusarium</taxon>
        <taxon>Fusarium decemcellulare species complex</taxon>
    </lineage>
</organism>
<dbReference type="EMBL" id="JAADYS010001426">
    <property type="protein sequence ID" value="KAF4463089.1"/>
    <property type="molecule type" value="Genomic_DNA"/>
</dbReference>
<dbReference type="PANTHER" id="PTHR13182:SF8">
    <property type="entry name" value="CYTOPLASMIC 60S SUBUNIT BIOGENESIS FACTOR ZNF622"/>
    <property type="match status" value="1"/>
</dbReference>
<sequence length="326" mass="37364">MTSSKLTCSTCSVSFETTQEQRQHAKSDSHVENIRRRVAALGMETIPATDQYRNSESHDHSETLDEKALSSDSGEDLDVKEDQLPEFSQQICIFCPHRSESFDENFDHMKTSHGLSIPYLDDLAVETVTLVWYLHLVIFGYHECILCGKRRRTTEAVQQHMLRKGHCRFELSDDMLEFYDVEGLNSRKAEAFVRLDEENVRLPSGKILSHRSQTPSATKPRALNHQEKPNEQKQSALPTQGSSDSLTARDRKDMAIATQLARLSVKDQHSLIHLPYSEQRALLAKRKKELNAVRREQQRMQLKTERLSNKTMMKHFTNDVPGRANG</sequence>
<dbReference type="SMART" id="SM00451">
    <property type="entry name" value="ZnF_U1"/>
    <property type="match status" value="1"/>
</dbReference>
<evidence type="ECO:0000256" key="4">
    <source>
        <dbReference type="ARBA" id="ARBA00022723"/>
    </source>
</evidence>
<evidence type="ECO:0000256" key="10">
    <source>
        <dbReference type="SAM" id="MobiDB-lite"/>
    </source>
</evidence>
<dbReference type="SUPFAM" id="SSF57667">
    <property type="entry name" value="beta-beta-alpha zinc fingers"/>
    <property type="match status" value="1"/>
</dbReference>
<dbReference type="Pfam" id="PF12756">
    <property type="entry name" value="zf-C2H2_2"/>
    <property type="match status" value="1"/>
</dbReference>
<keyword evidence="5" id="KW-0677">Repeat</keyword>
<evidence type="ECO:0000256" key="3">
    <source>
        <dbReference type="ARBA" id="ARBA00022517"/>
    </source>
</evidence>
<dbReference type="SMART" id="SM00355">
    <property type="entry name" value="ZnF_C2H2"/>
    <property type="match status" value="3"/>
</dbReference>
<feature type="compositionally biased region" description="Basic and acidic residues" evidence="10">
    <location>
        <begin position="53"/>
        <end position="69"/>
    </location>
</feature>
<dbReference type="OrthoDB" id="19329at2759"/>
<comment type="subcellular location">
    <subcellularLocation>
        <location evidence="1">Cytoplasm</location>
    </subcellularLocation>
</comment>
<dbReference type="GO" id="GO:0030687">
    <property type="term" value="C:preribosome, large subunit precursor"/>
    <property type="evidence" value="ECO:0007669"/>
    <property type="project" value="TreeGrafter"/>
</dbReference>
<dbReference type="PROSITE" id="PS00028">
    <property type="entry name" value="ZINC_FINGER_C2H2_1"/>
    <property type="match status" value="1"/>
</dbReference>
<dbReference type="PANTHER" id="PTHR13182">
    <property type="entry name" value="ZINC FINGER PROTEIN 622"/>
    <property type="match status" value="1"/>
</dbReference>
<evidence type="ECO:0000313" key="13">
    <source>
        <dbReference type="Proteomes" id="UP000554235"/>
    </source>
</evidence>
<dbReference type="GO" id="GO:0003676">
    <property type="term" value="F:nucleic acid binding"/>
    <property type="evidence" value="ECO:0007669"/>
    <property type="project" value="InterPro"/>
</dbReference>
<feature type="region of interest" description="Disordered" evidence="10">
    <location>
        <begin position="45"/>
        <end position="76"/>
    </location>
</feature>
<evidence type="ECO:0000313" key="12">
    <source>
        <dbReference type="EMBL" id="KAF4463089.1"/>
    </source>
</evidence>
<dbReference type="GO" id="GO:0005737">
    <property type="term" value="C:cytoplasm"/>
    <property type="evidence" value="ECO:0007669"/>
    <property type="project" value="UniProtKB-SubCell"/>
</dbReference>
<keyword evidence="2" id="KW-0963">Cytoplasm</keyword>
<dbReference type="Proteomes" id="UP000554235">
    <property type="component" value="Unassembled WGS sequence"/>
</dbReference>
<feature type="domain" description="C2H2-type" evidence="11">
    <location>
        <begin position="8"/>
        <end position="30"/>
    </location>
</feature>
<evidence type="ECO:0000256" key="2">
    <source>
        <dbReference type="ARBA" id="ARBA00022490"/>
    </source>
</evidence>
<dbReference type="InterPro" id="IPR041661">
    <property type="entry name" value="ZN622/Rei1/Reh1_Znf-C2H2"/>
</dbReference>
<evidence type="ECO:0000259" key="11">
    <source>
        <dbReference type="PROSITE" id="PS00028"/>
    </source>
</evidence>
<evidence type="ECO:0000256" key="5">
    <source>
        <dbReference type="ARBA" id="ARBA00022737"/>
    </source>
</evidence>
<dbReference type="InterPro" id="IPR013087">
    <property type="entry name" value="Znf_C2H2_type"/>
</dbReference>
<feature type="region of interest" description="Disordered" evidence="10">
    <location>
        <begin position="204"/>
        <end position="248"/>
    </location>
</feature>
<comment type="caution">
    <text evidence="12">The sequence shown here is derived from an EMBL/GenBank/DDBJ whole genome shotgun (WGS) entry which is preliminary data.</text>
</comment>
<evidence type="ECO:0000256" key="1">
    <source>
        <dbReference type="ARBA" id="ARBA00004496"/>
    </source>
</evidence>
<gene>
    <name evidence="12" type="ORF">FALBO_10095</name>
</gene>
<keyword evidence="9" id="KW-0175">Coiled coil</keyword>
<keyword evidence="13" id="KW-1185">Reference proteome</keyword>
<proteinExistence type="inferred from homology"/>
<evidence type="ECO:0000256" key="9">
    <source>
        <dbReference type="SAM" id="Coils"/>
    </source>
</evidence>
<keyword evidence="7" id="KW-0862">Zinc</keyword>
<feature type="compositionally biased region" description="Polar residues" evidence="10">
    <location>
        <begin position="232"/>
        <end position="246"/>
    </location>
</feature>
<feature type="coiled-coil region" evidence="9">
    <location>
        <begin position="283"/>
        <end position="310"/>
    </location>
</feature>
<evidence type="ECO:0000256" key="7">
    <source>
        <dbReference type="ARBA" id="ARBA00022833"/>
    </source>
</evidence>